<dbReference type="Pfam" id="PF01266">
    <property type="entry name" value="DAO"/>
    <property type="match status" value="1"/>
</dbReference>
<dbReference type="Gene3D" id="3.50.50.60">
    <property type="entry name" value="FAD/NAD(P)-binding domain"/>
    <property type="match status" value="1"/>
</dbReference>
<dbReference type="SUPFAM" id="SSF51905">
    <property type="entry name" value="FAD/NAD(P)-binding domain"/>
    <property type="match status" value="1"/>
</dbReference>
<evidence type="ECO:0000313" key="3">
    <source>
        <dbReference type="Proteomes" id="UP000475117"/>
    </source>
</evidence>
<proteinExistence type="predicted"/>
<dbReference type="InterPro" id="IPR006076">
    <property type="entry name" value="FAD-dep_OxRdtase"/>
</dbReference>
<dbReference type="AlphaFoldDB" id="A0A6B3LE77"/>
<dbReference type="Proteomes" id="UP000475117">
    <property type="component" value="Chromosome"/>
</dbReference>
<accession>A0A6B3LE77</accession>
<dbReference type="KEGG" id="soa:G3M56_003775"/>
<sequence length="409" mass="45540">MTLTDSPRIGIIGGGIQGCTIAMELARHGIASEILEQSLTLMDRASRWNEGKLHLGFVYARDESMATARAMVEGSCAFFPFFHQFLGDSIHSVGHSSSFDYVVHRDSLVPPAEMFDYLRHCEALLINHASSADYWPAAKRPRITPIDHATHYNPELVAAAFRTPEISINPHRLAELVRTYALSHPLIHVSTNTEVRTISRSPGGTFTVEGKEHTPARHYDLVVNASWESRLALDHQLGLTPPYRWLHRYKMACQIRGANVIDAPSATIALGAFGDLVNFGDGSYYLSWYPDGKIDESSDLKPREAELSLTPAAKATLQSQFLHELTQLIPSLAQLDLRHAQSIVRGGHIFAWGDKDVDHYNTQLHERASTGVTTHFDTYHTVNTGKYCSAPLNARETCHRILESLQLAH</sequence>
<dbReference type="Gene3D" id="3.30.9.10">
    <property type="entry name" value="D-Amino Acid Oxidase, subunit A, domain 2"/>
    <property type="match status" value="1"/>
</dbReference>
<keyword evidence="3" id="KW-1185">Reference proteome</keyword>
<feature type="domain" description="FAD dependent oxidoreductase" evidence="1">
    <location>
        <begin position="9"/>
        <end position="335"/>
    </location>
</feature>
<dbReference type="EMBL" id="CP066776">
    <property type="protein sequence ID" value="QQL45717.1"/>
    <property type="molecule type" value="Genomic_DNA"/>
</dbReference>
<dbReference type="RefSeq" id="WP_164365044.1">
    <property type="nucleotide sequence ID" value="NZ_CP066776.1"/>
</dbReference>
<gene>
    <name evidence="2" type="ORF">G3M56_003775</name>
</gene>
<reference evidence="2 3" key="1">
    <citation type="submission" date="2020-12" db="EMBL/GenBank/DDBJ databases">
        <title>Sulforoseuscoccus oceanibium gen. nov., sp. nov., a representative of the phylum Verrucomicrobia with special cytoplasmic membrane, and proposal of Sulforoseuscoccusaceae fam. nov.</title>
        <authorList>
            <person name="Xi F."/>
        </authorList>
    </citation>
    <scope>NUCLEOTIDE SEQUENCE [LARGE SCALE GENOMIC DNA]</scope>
    <source>
        <strain evidence="2 3">T37</strain>
    </source>
</reference>
<evidence type="ECO:0000259" key="1">
    <source>
        <dbReference type="Pfam" id="PF01266"/>
    </source>
</evidence>
<name>A0A6B3LE77_9BACT</name>
<dbReference type="InterPro" id="IPR036188">
    <property type="entry name" value="FAD/NAD-bd_sf"/>
</dbReference>
<protein>
    <submittedName>
        <fullName evidence="2">FAD-dependent oxidoreductase</fullName>
    </submittedName>
</protein>
<evidence type="ECO:0000313" key="2">
    <source>
        <dbReference type="EMBL" id="QQL45717.1"/>
    </source>
</evidence>
<organism evidence="2 3">
    <name type="scientific">Sulfuriroseicoccus oceanibius</name>
    <dbReference type="NCBI Taxonomy" id="2707525"/>
    <lineage>
        <taxon>Bacteria</taxon>
        <taxon>Pseudomonadati</taxon>
        <taxon>Verrucomicrobiota</taxon>
        <taxon>Verrucomicrobiia</taxon>
        <taxon>Verrucomicrobiales</taxon>
        <taxon>Verrucomicrobiaceae</taxon>
        <taxon>Sulfuriroseicoccus</taxon>
    </lineage>
</organism>